<feature type="domain" description="ABC transporter" evidence="11">
    <location>
        <begin position="11"/>
        <end position="247"/>
    </location>
</feature>
<evidence type="ECO:0000313" key="13">
    <source>
        <dbReference type="Proteomes" id="UP000018731"/>
    </source>
</evidence>
<evidence type="ECO:0000256" key="10">
    <source>
        <dbReference type="ARBA" id="ARBA00023136"/>
    </source>
</evidence>
<keyword evidence="4" id="KW-0813">Transport</keyword>
<dbReference type="Proteomes" id="UP000018731">
    <property type="component" value="Unassembled WGS sequence"/>
</dbReference>
<dbReference type="PANTHER" id="PTHR43166">
    <property type="entry name" value="AMINO ACID IMPORT ATP-BINDING PROTEIN"/>
    <property type="match status" value="1"/>
</dbReference>
<dbReference type="HOGENOM" id="CLU_000604_1_3_7"/>
<dbReference type="FunFam" id="3.40.50.300:FF:000056">
    <property type="entry name" value="Cell division ATP-binding protein FtsE"/>
    <property type="match status" value="1"/>
</dbReference>
<proteinExistence type="inferred from homology"/>
<keyword evidence="13" id="KW-1185">Reference proteome</keyword>
<evidence type="ECO:0000256" key="7">
    <source>
        <dbReference type="ARBA" id="ARBA00022840"/>
    </source>
</evidence>
<evidence type="ECO:0000256" key="9">
    <source>
        <dbReference type="ARBA" id="ARBA00022970"/>
    </source>
</evidence>
<keyword evidence="8" id="KW-1278">Translocase</keyword>
<name>V8C670_9HELI</name>
<comment type="function">
    <text evidence="1">Part of the ABC transporter FtsEX involved in cellular division. Important for assembly or stability of the septal ring.</text>
</comment>
<dbReference type="PROSITE" id="PS50893">
    <property type="entry name" value="ABC_TRANSPORTER_2"/>
    <property type="match status" value="1"/>
</dbReference>
<evidence type="ECO:0000256" key="6">
    <source>
        <dbReference type="ARBA" id="ARBA00022741"/>
    </source>
</evidence>
<comment type="caution">
    <text evidence="12">The sequence shown here is derived from an EMBL/GenBank/DDBJ whole genome shotgun (WGS) entry which is preliminary data.</text>
</comment>
<dbReference type="GO" id="GO:0006865">
    <property type="term" value="P:amino acid transport"/>
    <property type="evidence" value="ECO:0007669"/>
    <property type="project" value="UniProtKB-KW"/>
</dbReference>
<dbReference type="SUPFAM" id="SSF52540">
    <property type="entry name" value="P-loop containing nucleoside triphosphate hydrolases"/>
    <property type="match status" value="1"/>
</dbReference>
<dbReference type="InterPro" id="IPR018449">
    <property type="entry name" value="NIL_domain"/>
</dbReference>
<evidence type="ECO:0000259" key="11">
    <source>
        <dbReference type="PROSITE" id="PS50893"/>
    </source>
</evidence>
<evidence type="ECO:0000256" key="2">
    <source>
        <dbReference type="ARBA" id="ARBA00005417"/>
    </source>
</evidence>
<dbReference type="PATRIC" id="fig|1357400.3.peg.2291"/>
<dbReference type="SMART" id="SM00382">
    <property type="entry name" value="AAA"/>
    <property type="match status" value="1"/>
</dbReference>
<dbReference type="Gene3D" id="3.30.70.260">
    <property type="match status" value="1"/>
</dbReference>
<evidence type="ECO:0000256" key="1">
    <source>
        <dbReference type="ARBA" id="ARBA00002579"/>
    </source>
</evidence>
<keyword evidence="10" id="KW-0472">Membrane</keyword>
<dbReference type="GO" id="GO:0005886">
    <property type="term" value="C:plasma membrane"/>
    <property type="evidence" value="ECO:0007669"/>
    <property type="project" value="UniProtKB-ARBA"/>
</dbReference>
<sequence>MTSIDSADSMISLRKISKTYPNGFCAIKPLDLEVAKGDIMGIIGYSGAGKSTLIRLINRLENPSSGEVFINGENILTLSQAKLQKKRQKIGMIFQHFNLLSSRSVYGNVAFALEIAKWDKKKIDSRVKELLEIVGLSDKADFYPSQLSGGQKQRVAIARALSNHPDILLCDEATSALDTKTTKSILELLKRIQADLGLTIVLITHQIEVVRQICNKACVMSAGEIIERGSVEEIFSAPRNEVTRELLSYMPTHLFDAQFFSGSLSNGANSLIKNPSNVYKISFVGEHINEPLISEIVQKFGVEINILAGNIEPLSTTKVGHLLVEFSQDKQNELAIDYLRQKGLIIQNLEILQTS</sequence>
<dbReference type="AlphaFoldDB" id="V8C670"/>
<evidence type="ECO:0000256" key="3">
    <source>
        <dbReference type="ARBA" id="ARBA00020019"/>
    </source>
</evidence>
<dbReference type="GO" id="GO:0005524">
    <property type="term" value="F:ATP binding"/>
    <property type="evidence" value="ECO:0007669"/>
    <property type="project" value="UniProtKB-KW"/>
</dbReference>
<gene>
    <name evidence="12" type="ORF">HMPREF2086_01707</name>
</gene>
<dbReference type="SUPFAM" id="SSF55021">
    <property type="entry name" value="ACT-like"/>
    <property type="match status" value="1"/>
</dbReference>
<evidence type="ECO:0000256" key="8">
    <source>
        <dbReference type="ARBA" id="ARBA00022967"/>
    </source>
</evidence>
<organism evidence="12 13">
    <name type="scientific">Helicobacter macacae MIT 99-5501</name>
    <dbReference type="NCBI Taxonomy" id="1357400"/>
    <lineage>
        <taxon>Bacteria</taxon>
        <taxon>Pseudomonadati</taxon>
        <taxon>Campylobacterota</taxon>
        <taxon>Epsilonproteobacteria</taxon>
        <taxon>Campylobacterales</taxon>
        <taxon>Helicobacteraceae</taxon>
        <taxon>Helicobacter</taxon>
    </lineage>
</organism>
<reference evidence="12 13" key="1">
    <citation type="journal article" date="2014" name="Genome Announc.">
        <title>Draft genome sequences of six enterohepatic helicobacter species isolated from humans and one from rhesus macaques.</title>
        <authorList>
            <person name="Shen Z."/>
            <person name="Sheh A."/>
            <person name="Young S.K."/>
            <person name="Abouelliel A."/>
            <person name="Ward D.V."/>
            <person name="Earl A.M."/>
            <person name="Fox J.G."/>
        </authorList>
    </citation>
    <scope>NUCLEOTIDE SEQUENCE [LARGE SCALE GENOMIC DNA]</scope>
    <source>
        <strain evidence="12 13">MIT 99-5501</strain>
    </source>
</reference>
<dbReference type="Pfam" id="PF09383">
    <property type="entry name" value="NIL"/>
    <property type="match status" value="1"/>
</dbReference>
<dbReference type="InterPro" id="IPR003593">
    <property type="entry name" value="AAA+_ATPase"/>
</dbReference>
<protein>
    <recommendedName>
        <fullName evidence="3">Cell division ATP-binding protein FtsE</fullName>
    </recommendedName>
</protein>
<dbReference type="CDD" id="cd03258">
    <property type="entry name" value="ABC_MetN_methionine_transporter"/>
    <property type="match status" value="1"/>
</dbReference>
<dbReference type="InterPro" id="IPR041701">
    <property type="entry name" value="MetN_ABC"/>
</dbReference>
<dbReference type="EMBL" id="AZJI01000007">
    <property type="protein sequence ID" value="ETD22908.1"/>
    <property type="molecule type" value="Genomic_DNA"/>
</dbReference>
<dbReference type="GO" id="GO:0016887">
    <property type="term" value="F:ATP hydrolysis activity"/>
    <property type="evidence" value="ECO:0007669"/>
    <property type="project" value="InterPro"/>
</dbReference>
<evidence type="ECO:0000256" key="5">
    <source>
        <dbReference type="ARBA" id="ARBA00022475"/>
    </source>
</evidence>
<keyword evidence="5" id="KW-1003">Cell membrane</keyword>
<dbReference type="Pfam" id="PF00005">
    <property type="entry name" value="ABC_tran"/>
    <property type="match status" value="1"/>
</dbReference>
<evidence type="ECO:0000256" key="4">
    <source>
        <dbReference type="ARBA" id="ARBA00022448"/>
    </source>
</evidence>
<dbReference type="STRING" id="1357400.HMPREF2086_01707"/>
<dbReference type="InterPro" id="IPR045865">
    <property type="entry name" value="ACT-like_dom_sf"/>
</dbReference>
<keyword evidence="6" id="KW-0547">Nucleotide-binding</keyword>
<keyword evidence="9" id="KW-0029">Amino-acid transport</keyword>
<keyword evidence="7" id="KW-0067">ATP-binding</keyword>
<dbReference type="PROSITE" id="PS00211">
    <property type="entry name" value="ABC_TRANSPORTER_1"/>
    <property type="match status" value="1"/>
</dbReference>
<comment type="similarity">
    <text evidence="2">Belongs to the ABC transporter superfamily.</text>
</comment>
<dbReference type="InterPro" id="IPR050086">
    <property type="entry name" value="MetN_ABC_transporter-like"/>
</dbReference>
<accession>V8C670</accession>
<evidence type="ECO:0000313" key="12">
    <source>
        <dbReference type="EMBL" id="ETD22908.1"/>
    </source>
</evidence>
<dbReference type="InterPro" id="IPR027417">
    <property type="entry name" value="P-loop_NTPase"/>
</dbReference>
<dbReference type="InterPro" id="IPR017871">
    <property type="entry name" value="ABC_transporter-like_CS"/>
</dbReference>
<dbReference type="RefSeq" id="WP_023928479.1">
    <property type="nucleotide sequence ID" value="NZ_KI669455.1"/>
</dbReference>
<dbReference type="InterPro" id="IPR003439">
    <property type="entry name" value="ABC_transporter-like_ATP-bd"/>
</dbReference>
<dbReference type="eggNOG" id="COG1135">
    <property type="taxonomic scope" value="Bacteria"/>
</dbReference>
<dbReference type="PANTHER" id="PTHR43166:SF30">
    <property type="entry name" value="METHIONINE IMPORT ATP-BINDING PROTEIN METN"/>
    <property type="match status" value="1"/>
</dbReference>
<dbReference type="SMART" id="SM00930">
    <property type="entry name" value="NIL"/>
    <property type="match status" value="1"/>
</dbReference>
<dbReference type="Gene3D" id="3.40.50.300">
    <property type="entry name" value="P-loop containing nucleotide triphosphate hydrolases"/>
    <property type="match status" value="1"/>
</dbReference>